<feature type="region of interest" description="Disordered" evidence="1">
    <location>
        <begin position="1"/>
        <end position="20"/>
    </location>
</feature>
<keyword evidence="4" id="KW-1185">Reference proteome</keyword>
<dbReference type="AlphaFoldDB" id="A0A9W4FI59"/>
<name>A0A9W4FI59_9MYCO</name>
<dbReference type="NCBIfam" id="TIGR03889">
    <property type="entry name" value="nitrile_acc"/>
    <property type="match status" value="1"/>
</dbReference>
<reference evidence="3 4" key="1">
    <citation type="journal article" date="2019" name="Emerg. Microbes Infect.">
        <title>Comprehensive subspecies identification of 175 nontuberculous mycobacteria species based on 7547 genomic profiles.</title>
        <authorList>
            <person name="Matsumoto Y."/>
            <person name="Kinjo T."/>
            <person name="Motooka D."/>
            <person name="Nabeya D."/>
            <person name="Jung N."/>
            <person name="Uechi K."/>
            <person name="Horii T."/>
            <person name="Iida T."/>
            <person name="Fujita J."/>
            <person name="Nakamura S."/>
        </authorList>
    </citation>
    <scope>NUCLEOTIDE SEQUENCE [LARGE SCALE GENOMIC DNA]</scope>
    <source>
        <strain evidence="3 4">JCM 6399</strain>
    </source>
</reference>
<sequence>MTADPPSLDTDLLGPLSPPRDNGELVFAAPWERRVFGLTVAACRSGVCDWETFRQRLIRRIAADDTRPYWRSWAAALEDILDETAVLARGELDEQHREQLSRPAGSDHHTG</sequence>
<dbReference type="RefSeq" id="WP_163735705.1">
    <property type="nucleotide sequence ID" value="NZ_AP022601.1"/>
</dbReference>
<dbReference type="EMBL" id="AP022601">
    <property type="protein sequence ID" value="BBY95934.1"/>
    <property type="molecule type" value="Genomic_DNA"/>
</dbReference>
<feature type="domain" description="Nitrile hydratase beta subunit-like N-terminal" evidence="2">
    <location>
        <begin position="13"/>
        <end position="104"/>
    </location>
</feature>
<dbReference type="InterPro" id="IPR008990">
    <property type="entry name" value="Elect_transpt_acc-like_dom_sf"/>
</dbReference>
<evidence type="ECO:0000259" key="2">
    <source>
        <dbReference type="Pfam" id="PF21006"/>
    </source>
</evidence>
<dbReference type="InterPro" id="IPR049054">
    <property type="entry name" value="CN_hydtase_beta-like_N"/>
</dbReference>
<feature type="region of interest" description="Disordered" evidence="1">
    <location>
        <begin position="92"/>
        <end position="111"/>
    </location>
</feature>
<evidence type="ECO:0000256" key="1">
    <source>
        <dbReference type="SAM" id="MobiDB-lite"/>
    </source>
</evidence>
<dbReference type="InterPro" id="IPR023808">
    <property type="entry name" value="Nitrile_Hydratase_acc_put"/>
</dbReference>
<protein>
    <recommendedName>
        <fullName evidence="2">Nitrile hydratase beta subunit-like N-terminal domain-containing protein</fullName>
    </recommendedName>
</protein>
<dbReference type="KEGG" id="mgau:MGALJ_56030"/>
<organism evidence="3 4">
    <name type="scientific">Mycobacterium gallinarum</name>
    <dbReference type="NCBI Taxonomy" id="39689"/>
    <lineage>
        <taxon>Bacteria</taxon>
        <taxon>Bacillati</taxon>
        <taxon>Actinomycetota</taxon>
        <taxon>Actinomycetes</taxon>
        <taxon>Mycobacteriales</taxon>
        <taxon>Mycobacteriaceae</taxon>
        <taxon>Mycobacterium</taxon>
    </lineage>
</organism>
<evidence type="ECO:0000313" key="3">
    <source>
        <dbReference type="EMBL" id="BBY95934.1"/>
    </source>
</evidence>
<dbReference type="Gene3D" id="1.10.472.20">
    <property type="entry name" value="Nitrile hydratase, beta subunit"/>
    <property type="match status" value="1"/>
</dbReference>
<evidence type="ECO:0000313" key="4">
    <source>
        <dbReference type="Proteomes" id="UP000465785"/>
    </source>
</evidence>
<accession>A0A9W4FI59</accession>
<dbReference type="SUPFAM" id="SSF50090">
    <property type="entry name" value="Electron transport accessory proteins"/>
    <property type="match status" value="1"/>
</dbReference>
<gene>
    <name evidence="3" type="ORF">MGALJ_56030</name>
</gene>
<dbReference type="InterPro" id="IPR042262">
    <property type="entry name" value="CN_hydtase_beta_C"/>
</dbReference>
<dbReference type="Proteomes" id="UP000465785">
    <property type="component" value="Chromosome"/>
</dbReference>
<dbReference type="Pfam" id="PF21006">
    <property type="entry name" value="NHase_beta_N"/>
    <property type="match status" value="1"/>
</dbReference>
<proteinExistence type="predicted"/>